<feature type="domain" description="E2F/DP family winged-helix DNA-binding" evidence="11">
    <location>
        <begin position="196"/>
        <end position="275"/>
    </location>
</feature>
<dbReference type="SUPFAM" id="SSF46785">
    <property type="entry name" value="Winged helix' DNA-binding domain"/>
    <property type="match status" value="1"/>
</dbReference>
<keyword evidence="3 7" id="KW-0805">Transcription regulation</keyword>
<dbReference type="EMBL" id="CAID01000010">
    <property type="protein sequence ID" value="CEF99327.1"/>
    <property type="molecule type" value="Genomic_DNA"/>
</dbReference>
<accession>A0A090M9E2</accession>
<dbReference type="SMART" id="SM01138">
    <property type="entry name" value="DP"/>
    <property type="match status" value="1"/>
</dbReference>
<keyword evidence="6 7" id="KW-0539">Nucleus</keyword>
<evidence type="ECO:0000256" key="6">
    <source>
        <dbReference type="ARBA" id="ARBA00023242"/>
    </source>
</evidence>
<keyword evidence="4 7" id="KW-0238">DNA-binding</keyword>
<evidence type="ECO:0000256" key="3">
    <source>
        <dbReference type="ARBA" id="ARBA00023015"/>
    </source>
</evidence>
<dbReference type="RefSeq" id="XP_022839768.1">
    <property type="nucleotide sequence ID" value="XM_022983129.1"/>
</dbReference>
<gene>
    <name evidence="12" type="ORF">OT_ostta10g01190</name>
</gene>
<dbReference type="CDD" id="cd14458">
    <property type="entry name" value="DP_DD"/>
    <property type="match status" value="1"/>
</dbReference>
<dbReference type="InterPro" id="IPR003316">
    <property type="entry name" value="E2F_WHTH_DNA-bd_dom"/>
</dbReference>
<keyword evidence="13" id="KW-1185">Reference proteome</keyword>
<dbReference type="OrthoDB" id="552115at2759"/>
<dbReference type="FunFam" id="1.10.10.10:FF:000360">
    <property type="entry name" value="Transcription factor Dp-1, a"/>
    <property type="match status" value="1"/>
</dbReference>
<dbReference type="SUPFAM" id="SSF144074">
    <property type="entry name" value="E2F-DP heterodimerization region"/>
    <property type="match status" value="1"/>
</dbReference>
<evidence type="ECO:0000256" key="1">
    <source>
        <dbReference type="ARBA" id="ARBA00004123"/>
    </source>
</evidence>
<feature type="compositionally biased region" description="Polar residues" evidence="9">
    <location>
        <begin position="170"/>
        <end position="192"/>
    </location>
</feature>
<dbReference type="SMART" id="SM01372">
    <property type="entry name" value="E2F_TDP"/>
    <property type="match status" value="1"/>
</dbReference>
<comment type="caution">
    <text evidence="12">The sequence shown here is derived from an EMBL/GenBank/DDBJ whole genome shotgun (WGS) entry which is preliminary data.</text>
</comment>
<feature type="region of interest" description="Disordered" evidence="9">
    <location>
        <begin position="153"/>
        <end position="200"/>
    </location>
</feature>
<protein>
    <submittedName>
        <fullName evidence="12">Transcription factor DP</fullName>
    </submittedName>
</protein>
<dbReference type="GeneID" id="9832285"/>
<comment type="subcellular location">
    <subcellularLocation>
        <location evidence="1 7">Nucleus</location>
    </subcellularLocation>
</comment>
<dbReference type="InterPro" id="IPR014889">
    <property type="entry name" value="Transc_factor_DP_C"/>
</dbReference>
<sequence>MPPRWREPRTDASDDALASELFDALRDEGVLGYANVDDILGQARFEGEDAFTREFAESRRAATTSGKSESPDALGGSFTPAFGTPDRVRLRDATGFGVGDAMGEPRVGVAHAGASASTARYDRDAAEASMQAAAKYVIEARASIADARASLRARGDASARDEVDAMYSTPKASTSARKTPAGQTPTTPSAQTPGEREQKGLRHFSMRVCEKVEEKMHTSYNEVANELVEELRLAAQQANTEFDEKNVRRRVYDALNVIEAVGIITKKKKEIFWSGYPPGCMKPGELPPKRAGTTGTPEATTPRTAAPTWATSEAGIEEFEKKVNHLAELVEQHDAIIALVDRNREAMAKSNGAPITGIQLPFILIQTKADAEVDVEISEDQRHVHLDFNQTPFQIHDGFHVLTKMIKQHPIRIPREDAGPSGLDTTGKSTETNEEPAVKRKTTAASPLEENTGVTGKRTKKS</sequence>
<dbReference type="Gene3D" id="1.20.140.80">
    <property type="entry name" value="Transcription factor DP"/>
    <property type="match status" value="1"/>
</dbReference>
<dbReference type="InterPro" id="IPR015648">
    <property type="entry name" value="Transcrpt_fac_DP"/>
</dbReference>
<feature type="region of interest" description="Disordered" evidence="9">
    <location>
        <begin position="283"/>
        <end position="305"/>
    </location>
</feature>
<evidence type="ECO:0000259" key="10">
    <source>
        <dbReference type="SMART" id="SM01138"/>
    </source>
</evidence>
<evidence type="ECO:0000256" key="4">
    <source>
        <dbReference type="ARBA" id="ARBA00023125"/>
    </source>
</evidence>
<feature type="compositionally biased region" description="Basic and acidic residues" evidence="9">
    <location>
        <begin position="153"/>
        <end position="163"/>
    </location>
</feature>
<feature type="coiled-coil region" evidence="8">
    <location>
        <begin position="221"/>
        <end position="248"/>
    </location>
</feature>
<feature type="domain" description="Transcription factor DP C-terminal" evidence="10">
    <location>
        <begin position="312"/>
        <end position="461"/>
    </location>
</feature>
<name>A0A090M9E2_OSTTA</name>
<reference evidence="12 13" key="2">
    <citation type="journal article" date="2014" name="BMC Genomics">
        <title>An improved genome of the model marine alga Ostreococcus tauri unfolds by assessing Illumina de novo assemblies.</title>
        <authorList>
            <person name="Blanc-Mathieu R."/>
            <person name="Verhelst B."/>
            <person name="Derelle E."/>
            <person name="Rombauts S."/>
            <person name="Bouget F.Y."/>
            <person name="Carre I."/>
            <person name="Chateau A."/>
            <person name="Eyre-Walker A."/>
            <person name="Grimsley N."/>
            <person name="Moreau H."/>
            <person name="Piegu B."/>
            <person name="Rivals E."/>
            <person name="Schackwitz W."/>
            <person name="Van de Peer Y."/>
            <person name="Piganeau G."/>
        </authorList>
    </citation>
    <scope>NUCLEOTIDE SEQUENCE [LARGE SCALE GENOMIC DNA]</scope>
    <source>
        <strain evidence="13">OTTH 0595 / CCAP 157/2 / RCC745</strain>
    </source>
</reference>
<feature type="region of interest" description="Disordered" evidence="9">
    <location>
        <begin position="413"/>
        <end position="462"/>
    </location>
</feature>
<dbReference type="InterPro" id="IPR036388">
    <property type="entry name" value="WH-like_DNA-bd_sf"/>
</dbReference>
<dbReference type="GO" id="GO:0005634">
    <property type="term" value="C:nucleus"/>
    <property type="evidence" value="ECO:0007669"/>
    <property type="project" value="UniProtKB-SubCell"/>
</dbReference>
<dbReference type="Pfam" id="PF08781">
    <property type="entry name" value="DP"/>
    <property type="match status" value="1"/>
</dbReference>
<feature type="region of interest" description="Disordered" evidence="9">
    <location>
        <begin position="56"/>
        <end position="86"/>
    </location>
</feature>
<dbReference type="AlphaFoldDB" id="A0A090M9E2"/>
<evidence type="ECO:0000313" key="13">
    <source>
        <dbReference type="Proteomes" id="UP000009170"/>
    </source>
</evidence>
<dbReference type="Proteomes" id="UP000009170">
    <property type="component" value="Unassembled WGS sequence"/>
</dbReference>
<dbReference type="GO" id="GO:0005667">
    <property type="term" value="C:transcription regulator complex"/>
    <property type="evidence" value="ECO:0007669"/>
    <property type="project" value="InterPro"/>
</dbReference>
<dbReference type="InterPro" id="IPR038168">
    <property type="entry name" value="TF_DP_C_sf"/>
</dbReference>
<dbReference type="FunCoup" id="A0A090M9E2">
    <property type="interactions" value="1376"/>
</dbReference>
<dbReference type="Gene3D" id="1.10.10.10">
    <property type="entry name" value="Winged helix-like DNA-binding domain superfamily/Winged helix DNA-binding domain"/>
    <property type="match status" value="1"/>
</dbReference>
<evidence type="ECO:0000256" key="7">
    <source>
        <dbReference type="RuleBase" id="RU003796"/>
    </source>
</evidence>
<dbReference type="GO" id="GO:0000981">
    <property type="term" value="F:DNA-binding transcription factor activity, RNA polymerase II-specific"/>
    <property type="evidence" value="ECO:0007669"/>
    <property type="project" value="TreeGrafter"/>
</dbReference>
<comment type="similarity">
    <text evidence="2 7">Belongs to the E2F/DP family.</text>
</comment>
<keyword evidence="8" id="KW-0175">Coiled coil</keyword>
<evidence type="ECO:0000256" key="5">
    <source>
        <dbReference type="ARBA" id="ARBA00023163"/>
    </source>
</evidence>
<dbReference type="KEGG" id="ota:OT_ostta10g01190"/>
<reference evidence="13" key="1">
    <citation type="journal article" date="2006" name="Proc. Natl. Acad. Sci. U.S.A.">
        <title>Genome analysis of the smallest free-living eukaryote Ostreococcus tauri unveils many unique features.</title>
        <authorList>
            <person name="Derelle E."/>
            <person name="Ferraz C."/>
            <person name="Rombauts S."/>
            <person name="Rouze P."/>
            <person name="Worden A.Z."/>
            <person name="Robbens S."/>
            <person name="Partensky F."/>
            <person name="Degroeve S."/>
            <person name="Echeynie S."/>
            <person name="Cooke R."/>
            <person name="Saeys Y."/>
            <person name="Wuyts J."/>
            <person name="Jabbari K."/>
            <person name="Bowler C."/>
            <person name="Panaud O."/>
            <person name="Piegu B."/>
            <person name="Ball S.G."/>
            <person name="Ral J.-P."/>
            <person name="Bouget F.-Y."/>
            <person name="Piganeau G."/>
            <person name="De Baets B."/>
            <person name="Picard A."/>
            <person name="Delseny M."/>
            <person name="Demaille J."/>
            <person name="Van de Peer Y."/>
            <person name="Moreau H."/>
        </authorList>
    </citation>
    <scope>NUCLEOTIDE SEQUENCE [LARGE SCALE GENOMIC DNA]</scope>
    <source>
        <strain evidence="13">OTTH 0595 / CCAP 157/2 / RCC745</strain>
    </source>
</reference>
<evidence type="ECO:0000313" key="12">
    <source>
        <dbReference type="EMBL" id="CEF99327.1"/>
    </source>
</evidence>
<evidence type="ECO:0000256" key="9">
    <source>
        <dbReference type="SAM" id="MobiDB-lite"/>
    </source>
</evidence>
<dbReference type="InterPro" id="IPR036390">
    <property type="entry name" value="WH_DNA-bd_sf"/>
</dbReference>
<dbReference type="PANTHER" id="PTHR12548:SF9">
    <property type="entry name" value="TRANSCRIPTION FACTOR DP"/>
    <property type="match status" value="1"/>
</dbReference>
<dbReference type="GO" id="GO:0000977">
    <property type="term" value="F:RNA polymerase II transcription regulatory region sequence-specific DNA binding"/>
    <property type="evidence" value="ECO:0007669"/>
    <property type="project" value="TreeGrafter"/>
</dbReference>
<dbReference type="Pfam" id="PF02319">
    <property type="entry name" value="WHD_E2F_TDP"/>
    <property type="match status" value="1"/>
</dbReference>
<feature type="compositionally biased region" description="Low complexity" evidence="9">
    <location>
        <begin position="290"/>
        <end position="305"/>
    </location>
</feature>
<evidence type="ECO:0000256" key="8">
    <source>
        <dbReference type="SAM" id="Coils"/>
    </source>
</evidence>
<dbReference type="InParanoid" id="A0A090M9E2"/>
<dbReference type="PANTHER" id="PTHR12548">
    <property type="entry name" value="TRANSCRIPTION FACTOR DP"/>
    <property type="match status" value="1"/>
</dbReference>
<organism evidence="12 13">
    <name type="scientific">Ostreococcus tauri</name>
    <name type="common">Marine green alga</name>
    <dbReference type="NCBI Taxonomy" id="70448"/>
    <lineage>
        <taxon>Eukaryota</taxon>
        <taxon>Viridiplantae</taxon>
        <taxon>Chlorophyta</taxon>
        <taxon>Mamiellophyceae</taxon>
        <taxon>Mamiellales</taxon>
        <taxon>Bathycoccaceae</taxon>
        <taxon>Ostreococcus</taxon>
    </lineage>
</organism>
<proteinExistence type="inferred from homology"/>
<keyword evidence="5 7" id="KW-0804">Transcription</keyword>
<dbReference type="InterPro" id="IPR037241">
    <property type="entry name" value="E2F-DP_heterodim"/>
</dbReference>
<dbReference type="GO" id="GO:0051726">
    <property type="term" value="P:regulation of cell cycle"/>
    <property type="evidence" value="ECO:0007669"/>
    <property type="project" value="InterPro"/>
</dbReference>
<evidence type="ECO:0000256" key="2">
    <source>
        <dbReference type="ARBA" id="ARBA00010940"/>
    </source>
</evidence>
<evidence type="ECO:0000259" key="11">
    <source>
        <dbReference type="SMART" id="SM01372"/>
    </source>
</evidence>
<dbReference type="STRING" id="70448.A0A090M9E2"/>